<evidence type="ECO:0000313" key="2">
    <source>
        <dbReference type="EMBL" id="KZP00370.1"/>
    </source>
</evidence>
<organism evidence="2 3">
    <name type="scientific">Calocera viscosa (strain TUFC12733)</name>
    <dbReference type="NCBI Taxonomy" id="1330018"/>
    <lineage>
        <taxon>Eukaryota</taxon>
        <taxon>Fungi</taxon>
        <taxon>Dikarya</taxon>
        <taxon>Basidiomycota</taxon>
        <taxon>Agaricomycotina</taxon>
        <taxon>Dacrymycetes</taxon>
        <taxon>Dacrymycetales</taxon>
        <taxon>Dacrymycetaceae</taxon>
        <taxon>Calocera</taxon>
    </lineage>
</organism>
<reference evidence="2 3" key="1">
    <citation type="journal article" date="2016" name="Mol. Biol. Evol.">
        <title>Comparative Genomics of Early-Diverging Mushroom-Forming Fungi Provides Insights into the Origins of Lignocellulose Decay Capabilities.</title>
        <authorList>
            <person name="Nagy L.G."/>
            <person name="Riley R."/>
            <person name="Tritt A."/>
            <person name="Adam C."/>
            <person name="Daum C."/>
            <person name="Floudas D."/>
            <person name="Sun H."/>
            <person name="Yadav J.S."/>
            <person name="Pangilinan J."/>
            <person name="Larsson K.H."/>
            <person name="Matsuura K."/>
            <person name="Barry K."/>
            <person name="Labutti K."/>
            <person name="Kuo R."/>
            <person name="Ohm R.A."/>
            <person name="Bhattacharya S.S."/>
            <person name="Shirouzu T."/>
            <person name="Yoshinaga Y."/>
            <person name="Martin F.M."/>
            <person name="Grigoriev I.V."/>
            <person name="Hibbett D.S."/>
        </authorList>
    </citation>
    <scope>NUCLEOTIDE SEQUENCE [LARGE SCALE GENOMIC DNA]</scope>
    <source>
        <strain evidence="2 3">TUFC12733</strain>
    </source>
</reference>
<evidence type="ECO:0000256" key="1">
    <source>
        <dbReference type="SAM" id="SignalP"/>
    </source>
</evidence>
<name>A0A167QY61_CALVF</name>
<feature type="signal peptide" evidence="1">
    <location>
        <begin position="1"/>
        <end position="33"/>
    </location>
</feature>
<dbReference type="EMBL" id="KV417269">
    <property type="protein sequence ID" value="KZP00370.1"/>
    <property type="molecule type" value="Genomic_DNA"/>
</dbReference>
<keyword evidence="1" id="KW-0732">Signal</keyword>
<dbReference type="AlphaFoldDB" id="A0A167QY61"/>
<proteinExistence type="predicted"/>
<keyword evidence="3" id="KW-1185">Reference proteome</keyword>
<accession>A0A167QY61</accession>
<gene>
    <name evidence="2" type="ORF">CALVIDRAFT_533382</name>
</gene>
<feature type="chain" id="PRO_5007891733" evidence="1">
    <location>
        <begin position="34"/>
        <end position="94"/>
    </location>
</feature>
<dbReference type="Proteomes" id="UP000076738">
    <property type="component" value="Unassembled WGS sequence"/>
</dbReference>
<evidence type="ECO:0000313" key="3">
    <source>
        <dbReference type="Proteomes" id="UP000076738"/>
    </source>
</evidence>
<sequence length="94" mass="10305">MAEDGWWSRKMGRRHPSRGLLVVHSATLSLATASWSPCGGLARWLHLDAPKDIRLLVRQWVCLQAGNRSSASCCDCKLSPVDNKRPTGASSNDC</sequence>
<protein>
    <submittedName>
        <fullName evidence="2">Uncharacterized protein</fullName>
    </submittedName>
</protein>